<dbReference type="InterPro" id="IPR029044">
    <property type="entry name" value="Nucleotide-diphossugar_trans"/>
</dbReference>
<dbReference type="PANTHER" id="PTHR22916">
    <property type="entry name" value="GLYCOSYLTRANSFERASE"/>
    <property type="match status" value="1"/>
</dbReference>
<proteinExistence type="inferred from homology"/>
<comment type="caution">
    <text evidence="3">The sequence shown here is derived from an EMBL/GenBank/DDBJ whole genome shotgun (WGS) entry which is preliminary data.</text>
</comment>
<dbReference type="EC" id="2.4.-.-" evidence="3"/>
<sequence length="515" mass="61239">MKKISSLHKNKYNFDLYQSENYLNQPLISVITPVYNNEKTIKHTIESVLNQSIMPQIEYIIVDDGSKDQTRSILKTFVKEHPNIKLAFLAKNSGTPAYPRNLGIELSTAPYLTFLDADDWFEKTGLEKLYSVLNETDDDYVVGKTIRVTSNKSAIVAEHESWKERRSIPPTSIPHIFHHLGPRARLMKASIVKDNQIKFPEMKYAEDKQFFMELLTNCKKISTTKAIIYYLNRLDENNESLTKQTNVLNKMHCNRKVIHYFKKKEMDAELKKMIFNRLYEFDCFNGFMNRYHTLGNENTQTFKGKIDEFLKRKAYIATMKKILRTTSSFDYEISDHFHHPYNVVCYQLFQQKRYKDIETLFKWMNQEKNKKHIVKKGTAYWATPLSQPYNYIKVPMYAELVNCEYTNGFFRFDIGIAGDYPEDMEQILFRDRNNMHRQYFFQIEPYEGALKRIMIPEAFFASFRKSVYTIYLSYRDYHKVQLHIPNPKLRLKKRQTDKHHFYKTIHNHLALKVLG</sequence>
<keyword evidence="3" id="KW-0808">Transferase</keyword>
<protein>
    <submittedName>
        <fullName evidence="3">Glycosyltransferase family 2 protein</fullName>
        <ecNumber evidence="3">2.4.-.-</ecNumber>
    </submittedName>
</protein>
<dbReference type="SUPFAM" id="SSF53448">
    <property type="entry name" value="Nucleotide-diphospho-sugar transferases"/>
    <property type="match status" value="1"/>
</dbReference>
<dbReference type="CDD" id="cd00761">
    <property type="entry name" value="Glyco_tranf_GTA_type"/>
    <property type="match status" value="1"/>
</dbReference>
<evidence type="ECO:0000259" key="2">
    <source>
        <dbReference type="Pfam" id="PF00535"/>
    </source>
</evidence>
<evidence type="ECO:0000313" key="3">
    <source>
        <dbReference type="EMBL" id="MEQ2467701.1"/>
    </source>
</evidence>
<dbReference type="RefSeq" id="WP_031536825.1">
    <property type="nucleotide sequence ID" value="NZ_JBBMFN010000061.1"/>
</dbReference>
<accession>A0ABV1F2X6</accession>
<dbReference type="Gene3D" id="3.90.550.10">
    <property type="entry name" value="Spore Coat Polysaccharide Biosynthesis Protein SpsA, Chain A"/>
    <property type="match status" value="1"/>
</dbReference>
<evidence type="ECO:0000256" key="1">
    <source>
        <dbReference type="ARBA" id="ARBA00006739"/>
    </source>
</evidence>
<comment type="similarity">
    <text evidence="1">Belongs to the glycosyltransferase 2 family.</text>
</comment>
<dbReference type="GO" id="GO:0016757">
    <property type="term" value="F:glycosyltransferase activity"/>
    <property type="evidence" value="ECO:0007669"/>
    <property type="project" value="UniProtKB-KW"/>
</dbReference>
<organism evidence="3 4">
    <name type="scientific">Niallia hominis</name>
    <dbReference type="NCBI Taxonomy" id="3133173"/>
    <lineage>
        <taxon>Bacteria</taxon>
        <taxon>Bacillati</taxon>
        <taxon>Bacillota</taxon>
        <taxon>Bacilli</taxon>
        <taxon>Bacillales</taxon>
        <taxon>Bacillaceae</taxon>
        <taxon>Niallia</taxon>
    </lineage>
</organism>
<evidence type="ECO:0000313" key="4">
    <source>
        <dbReference type="Proteomes" id="UP001465426"/>
    </source>
</evidence>
<keyword evidence="3" id="KW-0328">Glycosyltransferase</keyword>
<gene>
    <name evidence="3" type="ORF">WMO63_18755</name>
</gene>
<dbReference type="Proteomes" id="UP001465426">
    <property type="component" value="Unassembled WGS sequence"/>
</dbReference>
<name>A0ABV1F2X6_9BACI</name>
<keyword evidence="4" id="KW-1185">Reference proteome</keyword>
<dbReference type="InterPro" id="IPR001173">
    <property type="entry name" value="Glyco_trans_2-like"/>
</dbReference>
<dbReference type="EMBL" id="JBBMFN010000061">
    <property type="protein sequence ID" value="MEQ2467701.1"/>
    <property type="molecule type" value="Genomic_DNA"/>
</dbReference>
<dbReference type="PANTHER" id="PTHR22916:SF3">
    <property type="entry name" value="UDP-GLCNAC:BETAGAL BETA-1,3-N-ACETYLGLUCOSAMINYLTRANSFERASE-LIKE PROTEIN 1"/>
    <property type="match status" value="1"/>
</dbReference>
<feature type="domain" description="Glycosyltransferase 2-like" evidence="2">
    <location>
        <begin position="29"/>
        <end position="192"/>
    </location>
</feature>
<dbReference type="Pfam" id="PF00535">
    <property type="entry name" value="Glycos_transf_2"/>
    <property type="match status" value="1"/>
</dbReference>
<reference evidence="3 4" key="1">
    <citation type="submission" date="2024-03" db="EMBL/GenBank/DDBJ databases">
        <title>Human intestinal bacterial collection.</title>
        <authorList>
            <person name="Pauvert C."/>
            <person name="Hitch T.C.A."/>
            <person name="Clavel T."/>
        </authorList>
    </citation>
    <scope>NUCLEOTIDE SEQUENCE [LARGE SCALE GENOMIC DNA]</scope>
    <source>
        <strain evidence="3 4">CLA-SR-H024</strain>
    </source>
</reference>